<comment type="similarity">
    <text evidence="1">Belongs to the CoaE family.</text>
</comment>
<reference evidence="8" key="1">
    <citation type="submission" date="2020-06" db="EMBL/GenBank/DDBJ databases">
        <title>Unique genomic features of the anaerobic methanotrophic archaea.</title>
        <authorList>
            <person name="Chadwick G.L."/>
            <person name="Skennerton C.T."/>
            <person name="Laso-Perez R."/>
            <person name="Leu A.O."/>
            <person name="Speth D.R."/>
            <person name="Yu H."/>
            <person name="Morgan-Lang C."/>
            <person name="Hatzenpichler R."/>
            <person name="Goudeau D."/>
            <person name="Malmstrom R."/>
            <person name="Brazelton W.J."/>
            <person name="Woyke T."/>
            <person name="Hallam S.J."/>
            <person name="Tyson G.W."/>
            <person name="Wegener G."/>
            <person name="Boetius A."/>
            <person name="Orphan V."/>
        </authorList>
    </citation>
    <scope>NUCLEOTIDE SEQUENCE</scope>
</reference>
<dbReference type="HAMAP" id="MF_00376">
    <property type="entry name" value="Dephospho_CoA_kinase"/>
    <property type="match status" value="1"/>
</dbReference>
<dbReference type="Gene3D" id="3.40.50.300">
    <property type="entry name" value="P-loop containing nucleotide triphosphate hydrolases"/>
    <property type="match status" value="1"/>
</dbReference>
<dbReference type="GO" id="GO:0004140">
    <property type="term" value="F:dephospho-CoA kinase activity"/>
    <property type="evidence" value="ECO:0007669"/>
    <property type="project" value="UniProtKB-EC"/>
</dbReference>
<dbReference type="PANTHER" id="PTHR10695:SF46">
    <property type="entry name" value="BIFUNCTIONAL COENZYME A SYNTHASE-RELATED"/>
    <property type="match status" value="1"/>
</dbReference>
<keyword evidence="2" id="KW-0963">Cytoplasm</keyword>
<protein>
    <submittedName>
        <fullName evidence="8">Dephospho-CoA kinase</fullName>
        <ecNumber evidence="8">2.7.1.24</ecNumber>
    </submittedName>
</protein>
<sequence length="201" mass="22808">MNIVAVTGGIASGKTLVLNTFMKLGAFVIDCDLLSREAVIPGTKAWWKIVGVFGKAICRHDLEIDRKKLGGIVFNDSSKRKILEQIIHPEVRRKCTERIEAIKKMAPNAIVVIDVPLLIETGVQKEFDTVIVVYVSADTQIRRLMDRDEITKEEARKMVEMQIPLAEKRRFADYIINNDGTREETETQVRKLFESFSSLKS</sequence>
<dbReference type="GO" id="GO:0005524">
    <property type="term" value="F:ATP binding"/>
    <property type="evidence" value="ECO:0007669"/>
    <property type="project" value="UniProtKB-KW"/>
</dbReference>
<proteinExistence type="inferred from homology"/>
<organism evidence="8">
    <name type="scientific">Candidatus Methanophaga sp. ANME-1 ERB7</name>
    <dbReference type="NCBI Taxonomy" id="2759913"/>
    <lineage>
        <taxon>Archaea</taxon>
        <taxon>Methanobacteriati</taxon>
        <taxon>Methanobacteriota</taxon>
        <taxon>Stenosarchaea group</taxon>
        <taxon>Methanomicrobia</taxon>
        <taxon>Candidatus Methanophagales</taxon>
        <taxon>Candidatus Methanophagaceae</taxon>
        <taxon>Candidatus Methanophaga</taxon>
    </lineage>
</organism>
<evidence type="ECO:0000313" key="8">
    <source>
        <dbReference type="EMBL" id="QNO57376.1"/>
    </source>
</evidence>
<name>A0A7G9ZAU2_9EURY</name>
<dbReference type="NCBIfam" id="TIGR00152">
    <property type="entry name" value="dephospho-CoA kinase"/>
    <property type="match status" value="1"/>
</dbReference>
<evidence type="ECO:0000256" key="2">
    <source>
        <dbReference type="ARBA" id="ARBA00022490"/>
    </source>
</evidence>
<dbReference type="EC" id="2.7.1.24" evidence="8"/>
<keyword evidence="6" id="KW-0067">ATP-binding</keyword>
<dbReference type="PROSITE" id="PS51219">
    <property type="entry name" value="DPCK"/>
    <property type="match status" value="1"/>
</dbReference>
<dbReference type="Pfam" id="PF01121">
    <property type="entry name" value="CoaE"/>
    <property type="match status" value="1"/>
</dbReference>
<dbReference type="EMBL" id="MT631686">
    <property type="protein sequence ID" value="QNO57376.1"/>
    <property type="molecule type" value="Genomic_DNA"/>
</dbReference>
<dbReference type="CDD" id="cd02022">
    <property type="entry name" value="DPCK"/>
    <property type="match status" value="1"/>
</dbReference>
<dbReference type="SUPFAM" id="SSF52540">
    <property type="entry name" value="P-loop containing nucleoside triphosphate hydrolases"/>
    <property type="match status" value="1"/>
</dbReference>
<keyword evidence="3 8" id="KW-0808">Transferase</keyword>
<dbReference type="AlphaFoldDB" id="A0A7G9ZAU2"/>
<evidence type="ECO:0000256" key="4">
    <source>
        <dbReference type="ARBA" id="ARBA00022741"/>
    </source>
</evidence>
<evidence type="ECO:0000256" key="1">
    <source>
        <dbReference type="ARBA" id="ARBA00009018"/>
    </source>
</evidence>
<dbReference type="FunFam" id="3.40.50.300:FF:000991">
    <property type="entry name" value="Dephospho-CoA kinase"/>
    <property type="match status" value="1"/>
</dbReference>
<evidence type="ECO:0000256" key="5">
    <source>
        <dbReference type="ARBA" id="ARBA00022777"/>
    </source>
</evidence>
<gene>
    <name evidence="8" type="primary">coaE</name>
    <name evidence="8" type="ORF">DPOOOCMC_00034</name>
</gene>
<dbReference type="PANTHER" id="PTHR10695">
    <property type="entry name" value="DEPHOSPHO-COA KINASE-RELATED"/>
    <property type="match status" value="1"/>
</dbReference>
<keyword evidence="4" id="KW-0547">Nucleotide-binding</keyword>
<evidence type="ECO:0000256" key="3">
    <source>
        <dbReference type="ARBA" id="ARBA00022679"/>
    </source>
</evidence>
<evidence type="ECO:0000256" key="7">
    <source>
        <dbReference type="ARBA" id="ARBA00022993"/>
    </source>
</evidence>
<dbReference type="InterPro" id="IPR027417">
    <property type="entry name" value="P-loop_NTPase"/>
</dbReference>
<keyword evidence="7" id="KW-0173">Coenzyme A biosynthesis</keyword>
<accession>A0A7G9ZAU2</accession>
<dbReference type="InterPro" id="IPR001977">
    <property type="entry name" value="Depp_CoAkinase"/>
</dbReference>
<evidence type="ECO:0000256" key="6">
    <source>
        <dbReference type="ARBA" id="ARBA00022840"/>
    </source>
</evidence>
<keyword evidence="5 8" id="KW-0418">Kinase</keyword>
<dbReference type="GO" id="GO:0015937">
    <property type="term" value="P:coenzyme A biosynthetic process"/>
    <property type="evidence" value="ECO:0007669"/>
    <property type="project" value="UniProtKB-KW"/>
</dbReference>